<accession>A0A5N4APL2</accession>
<feature type="region of interest" description="Disordered" evidence="1">
    <location>
        <begin position="14"/>
        <end position="78"/>
    </location>
</feature>
<dbReference type="AlphaFoldDB" id="A0A5N4APL2"/>
<organism evidence="3 4">
    <name type="scientific">Photinus pyralis</name>
    <name type="common">Common eastern firefly</name>
    <name type="synonym">Lampyris pyralis</name>
    <dbReference type="NCBI Taxonomy" id="7054"/>
    <lineage>
        <taxon>Eukaryota</taxon>
        <taxon>Metazoa</taxon>
        <taxon>Ecdysozoa</taxon>
        <taxon>Arthropoda</taxon>
        <taxon>Hexapoda</taxon>
        <taxon>Insecta</taxon>
        <taxon>Pterygota</taxon>
        <taxon>Neoptera</taxon>
        <taxon>Endopterygota</taxon>
        <taxon>Coleoptera</taxon>
        <taxon>Polyphaga</taxon>
        <taxon>Elateriformia</taxon>
        <taxon>Elateroidea</taxon>
        <taxon>Lampyridae</taxon>
        <taxon>Lampyrinae</taxon>
        <taxon>Photinus</taxon>
    </lineage>
</organism>
<gene>
    <name evidence="3" type="ORF">PPYR_07116</name>
</gene>
<feature type="signal peptide" evidence="2">
    <location>
        <begin position="1"/>
        <end position="22"/>
    </location>
</feature>
<sequence>MKTAVALTLLVVSMTSAQPTRGRPFARQQAAPEAPPQNAPYQPSGWRPQGAPFNLPKSQPKQSYGPPSPSYGPPAAAEPTTVDYEIVTSTDPPAPAKVATSAVNQQKSAPVLKQEGVYFVVLPQSAPVAPLQQTQNLVYAYPEVPKTALVAVPQAPVRAAQLQSAPLTTYKVVYSPITAPYVEVNW</sequence>
<comment type="caution">
    <text evidence="3">The sequence shown here is derived from an EMBL/GenBank/DDBJ whole genome shotgun (WGS) entry which is preliminary data.</text>
</comment>
<feature type="compositionally biased region" description="Low complexity" evidence="1">
    <location>
        <begin position="56"/>
        <end position="65"/>
    </location>
</feature>
<name>A0A5N4APL2_PHOPY</name>
<evidence type="ECO:0000256" key="1">
    <source>
        <dbReference type="SAM" id="MobiDB-lite"/>
    </source>
</evidence>
<keyword evidence="4" id="KW-1185">Reference proteome</keyword>
<protein>
    <recommendedName>
        <fullName evidence="5">DUF4794 domain-containing protein</fullName>
    </recommendedName>
</protein>
<evidence type="ECO:0000313" key="3">
    <source>
        <dbReference type="EMBL" id="KAB0799236.1"/>
    </source>
</evidence>
<evidence type="ECO:0000313" key="4">
    <source>
        <dbReference type="Proteomes" id="UP000327044"/>
    </source>
</evidence>
<dbReference type="Proteomes" id="UP000327044">
    <property type="component" value="Unassembled WGS sequence"/>
</dbReference>
<reference evidence="3 4" key="1">
    <citation type="journal article" date="2018" name="Elife">
        <title>Firefly genomes illuminate parallel origins of bioluminescence in beetles.</title>
        <authorList>
            <person name="Fallon T.R."/>
            <person name="Lower S.E."/>
            <person name="Chang C.H."/>
            <person name="Bessho-Uehara M."/>
            <person name="Martin G.J."/>
            <person name="Bewick A.J."/>
            <person name="Behringer M."/>
            <person name="Debat H.J."/>
            <person name="Wong I."/>
            <person name="Day J.C."/>
            <person name="Suvorov A."/>
            <person name="Silva C.J."/>
            <person name="Stanger-Hall K.F."/>
            <person name="Hall D.W."/>
            <person name="Schmitz R.J."/>
            <person name="Nelson D.R."/>
            <person name="Lewis S.M."/>
            <person name="Shigenobu S."/>
            <person name="Bybee S.M."/>
            <person name="Larracuente A.M."/>
            <person name="Oba Y."/>
            <person name="Weng J.K."/>
        </authorList>
    </citation>
    <scope>NUCLEOTIDE SEQUENCE [LARGE SCALE GENOMIC DNA]</scope>
    <source>
        <strain evidence="3">1611_PpyrPB1</strain>
        <tissue evidence="3">Whole body</tissue>
    </source>
</reference>
<evidence type="ECO:0008006" key="5">
    <source>
        <dbReference type="Google" id="ProtNLM"/>
    </source>
</evidence>
<dbReference type="InParanoid" id="A0A5N4APL2"/>
<keyword evidence="2" id="KW-0732">Signal</keyword>
<evidence type="ECO:0000256" key="2">
    <source>
        <dbReference type="SAM" id="SignalP"/>
    </source>
</evidence>
<feature type="chain" id="PRO_5024287401" description="DUF4794 domain-containing protein" evidence="2">
    <location>
        <begin position="23"/>
        <end position="186"/>
    </location>
</feature>
<proteinExistence type="predicted"/>
<dbReference type="EMBL" id="VVIM01000005">
    <property type="protein sequence ID" value="KAB0799236.1"/>
    <property type="molecule type" value="Genomic_DNA"/>
</dbReference>